<organism evidence="1">
    <name type="scientific">Salmonella enterica subsp. enterica serovar Javiana</name>
    <dbReference type="NCBI Taxonomy" id="363569"/>
    <lineage>
        <taxon>Bacteria</taxon>
        <taxon>Pseudomonadati</taxon>
        <taxon>Pseudomonadota</taxon>
        <taxon>Gammaproteobacteria</taxon>
        <taxon>Enterobacterales</taxon>
        <taxon>Enterobacteriaceae</taxon>
        <taxon>Salmonella</taxon>
    </lineage>
</organism>
<name>A0A5I0Y6G5_SALET</name>
<protein>
    <submittedName>
        <fullName evidence="1">Uncharacterized protein</fullName>
    </submittedName>
</protein>
<comment type="caution">
    <text evidence="1">The sequence shown here is derived from an EMBL/GenBank/DDBJ whole genome shotgun (WGS) entry which is preliminary data.</text>
</comment>
<proteinExistence type="predicted"/>
<accession>A0A5I0Y6G5</accession>
<gene>
    <name evidence="1" type="ORF">DPP52_22470</name>
</gene>
<evidence type="ECO:0000313" key="1">
    <source>
        <dbReference type="EMBL" id="EBS3855447.1"/>
    </source>
</evidence>
<dbReference type="EMBL" id="AAGVJG010000025">
    <property type="protein sequence ID" value="EBS3855447.1"/>
    <property type="molecule type" value="Genomic_DNA"/>
</dbReference>
<sequence>MGTKTIWDGKDLPPVGCQVLINLASVGMRPYEVTGYEVRRSVEETQYPSWLYVVKIKVKSPDGKSENERFLNEVFPLDWRED</sequence>
<dbReference type="AlphaFoldDB" id="A0A5I0Y6G5"/>
<reference evidence="1" key="1">
    <citation type="submission" date="2018-06" db="EMBL/GenBank/DDBJ databases">
        <authorList>
            <person name="Ashton P.M."/>
            <person name="Dallman T."/>
            <person name="Nair S."/>
            <person name="De Pinna E."/>
            <person name="Peters T."/>
            <person name="Grant K."/>
        </authorList>
    </citation>
    <scope>NUCLEOTIDE SEQUENCE</scope>
    <source>
        <strain evidence="1">313885</strain>
    </source>
</reference>